<dbReference type="Proteomes" id="UP000677228">
    <property type="component" value="Unassembled WGS sequence"/>
</dbReference>
<dbReference type="PANTHER" id="PTHR45532:SF1">
    <property type="entry name" value="WD REPEAT-CONTAINING PROTEIN 97"/>
    <property type="match status" value="1"/>
</dbReference>
<evidence type="ECO:0000313" key="6">
    <source>
        <dbReference type="EMBL" id="CAF3699479.1"/>
    </source>
</evidence>
<comment type="caution">
    <text evidence="5">The sequence shown here is derived from an EMBL/GenBank/DDBJ whole genome shotgun (WGS) entry which is preliminary data.</text>
</comment>
<keyword evidence="1 3" id="KW-0853">WD repeat</keyword>
<evidence type="ECO:0000313" key="5">
    <source>
        <dbReference type="EMBL" id="CAF0922118.1"/>
    </source>
</evidence>
<dbReference type="PANTHER" id="PTHR45532">
    <property type="entry name" value="WD REPEAT-CONTAINING PROTEIN 97"/>
    <property type="match status" value="1"/>
</dbReference>
<protein>
    <submittedName>
        <fullName evidence="5">Uncharacterized protein</fullName>
    </submittedName>
</protein>
<dbReference type="Gene3D" id="2.130.10.10">
    <property type="entry name" value="YVTN repeat-like/Quinoprotein amine dehydrogenase"/>
    <property type="match status" value="2"/>
</dbReference>
<dbReference type="InterPro" id="IPR019775">
    <property type="entry name" value="WD40_repeat_CS"/>
</dbReference>
<dbReference type="InterPro" id="IPR001680">
    <property type="entry name" value="WD40_rpt"/>
</dbReference>
<feature type="compositionally biased region" description="Basic and acidic residues" evidence="4">
    <location>
        <begin position="683"/>
        <end position="693"/>
    </location>
</feature>
<evidence type="ECO:0000313" key="7">
    <source>
        <dbReference type="Proteomes" id="UP000677228"/>
    </source>
</evidence>
<evidence type="ECO:0000256" key="1">
    <source>
        <dbReference type="ARBA" id="ARBA00022574"/>
    </source>
</evidence>
<dbReference type="AlphaFoldDB" id="A0A8S2DJQ2"/>
<dbReference type="Proteomes" id="UP000682733">
    <property type="component" value="Unassembled WGS sequence"/>
</dbReference>
<dbReference type="Pfam" id="PF00400">
    <property type="entry name" value="WD40"/>
    <property type="match status" value="2"/>
</dbReference>
<proteinExistence type="predicted"/>
<keyword evidence="2" id="KW-0677">Repeat</keyword>
<feature type="region of interest" description="Disordered" evidence="4">
    <location>
        <begin position="716"/>
        <end position="740"/>
    </location>
</feature>
<evidence type="ECO:0000256" key="3">
    <source>
        <dbReference type="PROSITE-ProRule" id="PRU00221"/>
    </source>
</evidence>
<dbReference type="EMBL" id="CAJOBA010003989">
    <property type="protein sequence ID" value="CAF3699479.1"/>
    <property type="molecule type" value="Genomic_DNA"/>
</dbReference>
<feature type="region of interest" description="Disordered" evidence="4">
    <location>
        <begin position="679"/>
        <end position="704"/>
    </location>
</feature>
<gene>
    <name evidence="5" type="ORF">OVA965_LOCUS10680</name>
    <name evidence="6" type="ORF">TMI583_LOCUS10676</name>
</gene>
<feature type="repeat" description="WD" evidence="3">
    <location>
        <begin position="223"/>
        <end position="264"/>
    </location>
</feature>
<sequence>MYQPIPGSATATIGSGQKNSKVVIYAMNKLTDEIKTAEFICPVQFDFMFCIPIYRLVMGFVNNKSGKKRNSHLILIGDVSRQCAVLSKQEISDQVHSVLYIHEQMILLVGGLGRVLVYNTHSIQYTSQPIFIHEIPNLPFEPTEPIIHMCHVTSHKSTGLLSERHFVLWQYSPKQTVNFDLCNPHRFDFCHCHYNSRYNYFFTGFQDGVIILWTEAIKRLRYYHSHYKTITGLESSMKKDILISSSLDRIINVWNLATLQHLYRYDCGEEILHIDVIADNLYFYHTKTNIFVFKLYLLSTLFSLTNARVKSLRLTLGSNRIGRITALSSIYTLQYNGQIILYRAENTPCSAEYIVETKAERYEITCIAIINPSRTHLMSISVVTTTTKKSLEQQAIFFGHANGKISLFQADSLVMKPFSAHESTIVALEASRSSMEATNTPFTTYEVLISAGEDKFIRIWDVIMQEDESISLKLIVTLEQERNISTSPIHFIGMIDNFVVANFMDQPFLHLWQLLNISLITGTEEWGIIEHPTKGSEHTGDIQAITATPKLKLFASSGHEGAIKIWDSTNSLIREIFFDASIGGIDFISKRGELLVAFQENIHLILPETFLPQTYKIKLKEESVVESLCEDPKLQIIQPFTAAYDLLPKFEYLVKTHHSRKRLQKFEHQLAGRYAVQDDYERESDNSRTKTESRVSAVSDDPAWEEVGEDVKELLRMQKKEQRDRKDPQESIKSPNKKVL</sequence>
<organism evidence="5 7">
    <name type="scientific">Didymodactylos carnosus</name>
    <dbReference type="NCBI Taxonomy" id="1234261"/>
    <lineage>
        <taxon>Eukaryota</taxon>
        <taxon>Metazoa</taxon>
        <taxon>Spiralia</taxon>
        <taxon>Gnathifera</taxon>
        <taxon>Rotifera</taxon>
        <taxon>Eurotatoria</taxon>
        <taxon>Bdelloidea</taxon>
        <taxon>Philodinida</taxon>
        <taxon>Philodinidae</taxon>
        <taxon>Didymodactylos</taxon>
    </lineage>
</organism>
<accession>A0A8S2DJQ2</accession>
<dbReference type="PROSITE" id="PS50294">
    <property type="entry name" value="WD_REPEATS_REGION"/>
    <property type="match status" value="2"/>
</dbReference>
<dbReference type="InterPro" id="IPR015943">
    <property type="entry name" value="WD40/YVTN_repeat-like_dom_sf"/>
</dbReference>
<reference evidence="5" key="1">
    <citation type="submission" date="2021-02" db="EMBL/GenBank/DDBJ databases">
        <authorList>
            <person name="Nowell W R."/>
        </authorList>
    </citation>
    <scope>NUCLEOTIDE SEQUENCE</scope>
</reference>
<dbReference type="PROSITE" id="PS00678">
    <property type="entry name" value="WD_REPEATS_1"/>
    <property type="match status" value="1"/>
</dbReference>
<dbReference type="SMART" id="SM00320">
    <property type="entry name" value="WD40"/>
    <property type="match status" value="4"/>
</dbReference>
<evidence type="ECO:0000256" key="2">
    <source>
        <dbReference type="ARBA" id="ARBA00022737"/>
    </source>
</evidence>
<name>A0A8S2DJQ2_9BILA</name>
<dbReference type="InterPro" id="IPR020472">
    <property type="entry name" value="WD40_PAC1"/>
</dbReference>
<dbReference type="SUPFAM" id="SSF50978">
    <property type="entry name" value="WD40 repeat-like"/>
    <property type="match status" value="1"/>
</dbReference>
<feature type="repeat" description="WD" evidence="3">
    <location>
        <begin position="448"/>
        <end position="462"/>
    </location>
</feature>
<evidence type="ECO:0000256" key="4">
    <source>
        <dbReference type="SAM" id="MobiDB-lite"/>
    </source>
</evidence>
<dbReference type="InterPro" id="IPR036322">
    <property type="entry name" value="WD40_repeat_dom_sf"/>
</dbReference>
<feature type="repeat" description="WD" evidence="3">
    <location>
        <begin position="535"/>
        <end position="567"/>
    </location>
</feature>
<dbReference type="PROSITE" id="PS50082">
    <property type="entry name" value="WD_REPEATS_2"/>
    <property type="match status" value="3"/>
</dbReference>
<dbReference type="EMBL" id="CAJNOK010003987">
    <property type="protein sequence ID" value="CAF0922118.1"/>
    <property type="molecule type" value="Genomic_DNA"/>
</dbReference>
<dbReference type="PRINTS" id="PR00320">
    <property type="entry name" value="GPROTEINBRPT"/>
</dbReference>
<feature type="compositionally biased region" description="Basic and acidic residues" evidence="4">
    <location>
        <begin position="716"/>
        <end position="730"/>
    </location>
</feature>